<dbReference type="AlphaFoldDB" id="A0A1R0H1K1"/>
<dbReference type="SUPFAM" id="SSF55797">
    <property type="entry name" value="PR-1-like"/>
    <property type="match status" value="1"/>
</dbReference>
<keyword evidence="5" id="KW-1185">Reference proteome</keyword>
<protein>
    <recommendedName>
        <fullName evidence="3">SCP domain-containing protein</fullName>
    </recommendedName>
</protein>
<reference evidence="4 5" key="1">
    <citation type="journal article" date="2016" name="Mol. Biol. Evol.">
        <title>Genome-Wide Survey of Gut Fungi (Harpellales) Reveals the First Horizontally Transferred Ubiquitin Gene from a Mosquito Host.</title>
        <authorList>
            <person name="Wang Y."/>
            <person name="White M.M."/>
            <person name="Kvist S."/>
            <person name="Moncalvo J.M."/>
        </authorList>
    </citation>
    <scope>NUCLEOTIDE SEQUENCE [LARGE SCALE GENOMIC DNA]</scope>
    <source>
        <strain evidence="4 5">ALG-7-W6</strain>
    </source>
</reference>
<keyword evidence="2" id="KW-0732">Signal</keyword>
<name>A0A1R0H1K1_9FUNG</name>
<feature type="chain" id="PRO_5012277296" description="SCP domain-containing protein" evidence="2">
    <location>
        <begin position="19"/>
        <end position="190"/>
    </location>
</feature>
<evidence type="ECO:0000313" key="5">
    <source>
        <dbReference type="Proteomes" id="UP000187455"/>
    </source>
</evidence>
<dbReference type="EMBL" id="LSSL01001130">
    <property type="protein sequence ID" value="OLY82994.1"/>
    <property type="molecule type" value="Genomic_DNA"/>
</dbReference>
<dbReference type="PANTHER" id="PTHR31157:SF1">
    <property type="entry name" value="SCP DOMAIN-CONTAINING PROTEIN"/>
    <property type="match status" value="1"/>
</dbReference>
<comment type="caution">
    <text evidence="4">The sequence shown here is derived from an EMBL/GenBank/DDBJ whole genome shotgun (WGS) entry which is preliminary data.</text>
</comment>
<dbReference type="Pfam" id="PF00188">
    <property type="entry name" value="CAP"/>
    <property type="match status" value="1"/>
</dbReference>
<dbReference type="CDD" id="cd05379">
    <property type="entry name" value="CAP_bacterial"/>
    <property type="match status" value="1"/>
</dbReference>
<organism evidence="4 5">
    <name type="scientific">Smittium mucronatum</name>
    <dbReference type="NCBI Taxonomy" id="133383"/>
    <lineage>
        <taxon>Eukaryota</taxon>
        <taxon>Fungi</taxon>
        <taxon>Fungi incertae sedis</taxon>
        <taxon>Zoopagomycota</taxon>
        <taxon>Kickxellomycotina</taxon>
        <taxon>Harpellomycetes</taxon>
        <taxon>Harpellales</taxon>
        <taxon>Legeriomycetaceae</taxon>
        <taxon>Smittium</taxon>
    </lineage>
</organism>
<dbReference type="InterPro" id="IPR014044">
    <property type="entry name" value="CAP_dom"/>
</dbReference>
<dbReference type="Gene3D" id="3.40.33.10">
    <property type="entry name" value="CAP"/>
    <property type="match status" value="1"/>
</dbReference>
<accession>A0A1R0H1K1</accession>
<dbReference type="STRING" id="133383.A0A1R0H1K1"/>
<evidence type="ECO:0000313" key="4">
    <source>
        <dbReference type="EMBL" id="OLY82994.1"/>
    </source>
</evidence>
<dbReference type="Proteomes" id="UP000187455">
    <property type="component" value="Unassembled WGS sequence"/>
</dbReference>
<feature type="signal peptide" evidence="2">
    <location>
        <begin position="1"/>
        <end position="18"/>
    </location>
</feature>
<sequence>MRGLTIVNILSILAFVSGIPQDTASPSLVDPSIETPATEVPPSDSSLSKRASNSDFPSYIIGVVCETNKVRKQNNLPPLQIYAELNTLAQKHTQYMVDIKTLTHEDAEGTLGTRLSRDKVKWSFCAENVASGFLEPAKVVEAWMNSPGHRANILNTRVKAIGIGNVGNFWTQNFSDFASGFNFDGYEPKC</sequence>
<evidence type="ECO:0000259" key="3">
    <source>
        <dbReference type="Pfam" id="PF00188"/>
    </source>
</evidence>
<proteinExistence type="predicted"/>
<dbReference type="PANTHER" id="PTHR31157">
    <property type="entry name" value="SCP DOMAIN-CONTAINING PROTEIN"/>
    <property type="match status" value="1"/>
</dbReference>
<gene>
    <name evidence="4" type="ORF">AYI68_g2872</name>
</gene>
<feature type="region of interest" description="Disordered" evidence="1">
    <location>
        <begin position="27"/>
        <end position="51"/>
    </location>
</feature>
<dbReference type="OrthoDB" id="568194at2759"/>
<dbReference type="InterPro" id="IPR035940">
    <property type="entry name" value="CAP_sf"/>
</dbReference>
<evidence type="ECO:0000256" key="2">
    <source>
        <dbReference type="SAM" id="SignalP"/>
    </source>
</evidence>
<evidence type="ECO:0000256" key="1">
    <source>
        <dbReference type="SAM" id="MobiDB-lite"/>
    </source>
</evidence>
<feature type="domain" description="SCP" evidence="3">
    <location>
        <begin position="67"/>
        <end position="168"/>
    </location>
</feature>